<dbReference type="SMART" id="SM00829">
    <property type="entry name" value="PKS_ER"/>
    <property type="match status" value="1"/>
</dbReference>
<dbReference type="RefSeq" id="WP_167149330.1">
    <property type="nucleotide sequence ID" value="NZ_JAAMOX010000001.1"/>
</dbReference>
<reference evidence="6 7" key="1">
    <citation type="submission" date="2020-02" db="EMBL/GenBank/DDBJ databases">
        <title>Sequencing the genomes of 1000 actinobacteria strains.</title>
        <authorList>
            <person name="Klenk H.-P."/>
        </authorList>
    </citation>
    <scope>NUCLEOTIDE SEQUENCE [LARGE SCALE GENOMIC DNA]</scope>
    <source>
        <strain evidence="6 7">DSM 27960</strain>
    </source>
</reference>
<dbReference type="Gene3D" id="3.40.50.720">
    <property type="entry name" value="NAD(P)-binding Rossmann-like Domain"/>
    <property type="match status" value="1"/>
</dbReference>
<dbReference type="Gene3D" id="3.90.180.10">
    <property type="entry name" value="Medium-chain alcohol dehydrogenases, catalytic domain"/>
    <property type="match status" value="1"/>
</dbReference>
<evidence type="ECO:0000259" key="5">
    <source>
        <dbReference type="SMART" id="SM00829"/>
    </source>
</evidence>
<keyword evidence="4" id="KW-0560">Oxidoreductase</keyword>
<keyword evidence="7" id="KW-1185">Reference proteome</keyword>
<comment type="caution">
    <text evidence="6">The sequence shown here is derived from an EMBL/GenBank/DDBJ whole genome shotgun (WGS) entry which is preliminary data.</text>
</comment>
<name>A0A7X5R0Z7_9MICO</name>
<keyword evidence="3" id="KW-0862">Zinc</keyword>
<dbReference type="Pfam" id="PF00107">
    <property type="entry name" value="ADH_zinc_N"/>
    <property type="match status" value="1"/>
</dbReference>
<dbReference type="InterPro" id="IPR050129">
    <property type="entry name" value="Zn_alcohol_dh"/>
</dbReference>
<evidence type="ECO:0000313" key="7">
    <source>
        <dbReference type="Proteomes" id="UP000541033"/>
    </source>
</evidence>
<protein>
    <submittedName>
        <fullName evidence="6">2-desacetyl-2-hydroxyethyl bacteriochlorophyllide A dehydrogenase</fullName>
    </submittedName>
</protein>
<evidence type="ECO:0000256" key="2">
    <source>
        <dbReference type="ARBA" id="ARBA00022723"/>
    </source>
</evidence>
<dbReference type="InterPro" id="IPR011032">
    <property type="entry name" value="GroES-like_sf"/>
</dbReference>
<evidence type="ECO:0000256" key="1">
    <source>
        <dbReference type="ARBA" id="ARBA00001947"/>
    </source>
</evidence>
<dbReference type="SUPFAM" id="SSF51735">
    <property type="entry name" value="NAD(P)-binding Rossmann-fold domains"/>
    <property type="match status" value="1"/>
</dbReference>
<dbReference type="AlphaFoldDB" id="A0A7X5R0Z7"/>
<feature type="domain" description="Enoyl reductase (ER)" evidence="5">
    <location>
        <begin position="13"/>
        <end position="341"/>
    </location>
</feature>
<dbReference type="PANTHER" id="PTHR43401">
    <property type="entry name" value="L-THREONINE 3-DEHYDROGENASE"/>
    <property type="match status" value="1"/>
</dbReference>
<dbReference type="InterPro" id="IPR020843">
    <property type="entry name" value="ER"/>
</dbReference>
<dbReference type="Proteomes" id="UP000541033">
    <property type="component" value="Unassembled WGS sequence"/>
</dbReference>
<organism evidence="6 7">
    <name type="scientific">Lysinibacter cavernae</name>
    <dbReference type="NCBI Taxonomy" id="1640652"/>
    <lineage>
        <taxon>Bacteria</taxon>
        <taxon>Bacillati</taxon>
        <taxon>Actinomycetota</taxon>
        <taxon>Actinomycetes</taxon>
        <taxon>Micrococcales</taxon>
        <taxon>Microbacteriaceae</taxon>
        <taxon>Lysinibacter</taxon>
    </lineage>
</organism>
<keyword evidence="2" id="KW-0479">Metal-binding</keyword>
<dbReference type="InterPro" id="IPR036291">
    <property type="entry name" value="NAD(P)-bd_dom_sf"/>
</dbReference>
<evidence type="ECO:0000256" key="3">
    <source>
        <dbReference type="ARBA" id="ARBA00022833"/>
    </source>
</evidence>
<accession>A0A7X5R0Z7</accession>
<dbReference type="EMBL" id="JAAMOX010000001">
    <property type="protein sequence ID" value="NIH53596.1"/>
    <property type="molecule type" value="Genomic_DNA"/>
</dbReference>
<evidence type="ECO:0000256" key="4">
    <source>
        <dbReference type="ARBA" id="ARBA00023002"/>
    </source>
</evidence>
<dbReference type="InterPro" id="IPR013149">
    <property type="entry name" value="ADH-like_C"/>
</dbReference>
<dbReference type="GO" id="GO:0016491">
    <property type="term" value="F:oxidoreductase activity"/>
    <property type="evidence" value="ECO:0007669"/>
    <property type="project" value="UniProtKB-KW"/>
</dbReference>
<dbReference type="PANTHER" id="PTHR43401:SF2">
    <property type="entry name" value="L-THREONINE 3-DEHYDROGENASE"/>
    <property type="match status" value="1"/>
</dbReference>
<dbReference type="GO" id="GO:0046872">
    <property type="term" value="F:metal ion binding"/>
    <property type="evidence" value="ECO:0007669"/>
    <property type="project" value="UniProtKB-KW"/>
</dbReference>
<sequence>MVNLSNRRRVCVTAPNTVEIVSEALPQLAEGEALVEMIVAGVCGSDVHGASGHHPIMKPPYFPGHEVVGRVVALTGSTAGIEVGDLVTPEPTLSCGTCKMCRTDRSNICENLEFLGCGYREGGMADVFSVPASRLHKIPADFSLNAAVLIEPLATPVHAVRIAGGVHGKTVVILGCGTIGLMVLAAARAGGASKIIMTDMLESKRARALDFGADAVVDAANSTVATDVRELLGESADVVFDCVSVQSTVATACEMADRGGSVVIVGVPTRDVTVPLPFLQDHQMRLLGAATYMPEDYAESIRILRDGWVNVDAMITNSYPLERAAEAFAAASSGNEVKVLVTAAEA</sequence>
<dbReference type="InterPro" id="IPR013154">
    <property type="entry name" value="ADH-like_N"/>
</dbReference>
<comment type="cofactor">
    <cofactor evidence="1">
        <name>Zn(2+)</name>
        <dbReference type="ChEBI" id="CHEBI:29105"/>
    </cofactor>
</comment>
<dbReference type="SUPFAM" id="SSF50129">
    <property type="entry name" value="GroES-like"/>
    <property type="match status" value="1"/>
</dbReference>
<evidence type="ECO:0000313" key="6">
    <source>
        <dbReference type="EMBL" id="NIH53596.1"/>
    </source>
</evidence>
<gene>
    <name evidence="6" type="ORF">FHX76_001464</name>
</gene>
<proteinExistence type="predicted"/>
<dbReference type="Pfam" id="PF08240">
    <property type="entry name" value="ADH_N"/>
    <property type="match status" value="1"/>
</dbReference>